<sequence>MLCAGRVVGGATADGSGAFTINMGTLNATMLVSLLGNQCRVVVTTPLVACDVSLAGVAGMLTAPVQLLGDSGGSGALGGLGGIIGLIVQILSGLLGNIINIIPSSFSLV</sequence>
<reference evidence="1" key="2">
    <citation type="submission" date="2021-02" db="EMBL/GenBank/DDBJ databases">
        <authorList>
            <person name="Kimball J.A."/>
            <person name="Haas M.W."/>
            <person name="Macchietto M."/>
            <person name="Kono T."/>
            <person name="Duquette J."/>
            <person name="Shao M."/>
        </authorList>
    </citation>
    <scope>NUCLEOTIDE SEQUENCE</scope>
    <source>
        <tissue evidence="1">Fresh leaf tissue</tissue>
    </source>
</reference>
<proteinExistence type="predicted"/>
<evidence type="ECO:0000313" key="2">
    <source>
        <dbReference type="Proteomes" id="UP000729402"/>
    </source>
</evidence>
<evidence type="ECO:0000313" key="1">
    <source>
        <dbReference type="EMBL" id="KAG8063422.1"/>
    </source>
</evidence>
<reference evidence="1" key="1">
    <citation type="journal article" date="2021" name="bioRxiv">
        <title>Whole Genome Assembly and Annotation of Northern Wild Rice, Zizania palustris L., Supports a Whole Genome Duplication in the Zizania Genus.</title>
        <authorList>
            <person name="Haas M."/>
            <person name="Kono T."/>
            <person name="Macchietto M."/>
            <person name="Millas R."/>
            <person name="McGilp L."/>
            <person name="Shao M."/>
            <person name="Duquette J."/>
            <person name="Hirsch C.N."/>
            <person name="Kimball J."/>
        </authorList>
    </citation>
    <scope>NUCLEOTIDE SEQUENCE</scope>
    <source>
        <tissue evidence="1">Fresh leaf tissue</tissue>
    </source>
</reference>
<protein>
    <submittedName>
        <fullName evidence="1">Uncharacterized protein</fullName>
    </submittedName>
</protein>
<accession>A0A8J5V7I3</accession>
<dbReference type="EMBL" id="JAAALK010000286">
    <property type="protein sequence ID" value="KAG8063422.1"/>
    <property type="molecule type" value="Genomic_DNA"/>
</dbReference>
<dbReference type="PANTHER" id="PTHR34458:SF5">
    <property type="entry name" value="POLLEN OLE E 1 ALLERGEN AND EXTENSIN FAMILY PROTEIN"/>
    <property type="match status" value="1"/>
</dbReference>
<comment type="caution">
    <text evidence="1">The sequence shown here is derived from an EMBL/GenBank/DDBJ whole genome shotgun (WGS) entry which is preliminary data.</text>
</comment>
<organism evidence="1 2">
    <name type="scientific">Zizania palustris</name>
    <name type="common">Northern wild rice</name>
    <dbReference type="NCBI Taxonomy" id="103762"/>
    <lineage>
        <taxon>Eukaryota</taxon>
        <taxon>Viridiplantae</taxon>
        <taxon>Streptophyta</taxon>
        <taxon>Embryophyta</taxon>
        <taxon>Tracheophyta</taxon>
        <taxon>Spermatophyta</taxon>
        <taxon>Magnoliopsida</taxon>
        <taxon>Liliopsida</taxon>
        <taxon>Poales</taxon>
        <taxon>Poaceae</taxon>
        <taxon>BOP clade</taxon>
        <taxon>Oryzoideae</taxon>
        <taxon>Oryzeae</taxon>
        <taxon>Zizaniinae</taxon>
        <taxon>Zizania</taxon>
    </lineage>
</organism>
<dbReference type="PANTHER" id="PTHR34458">
    <property type="entry name" value="POLLEN OLE E 1 ALLERGEN AND EXTENSIN FAMILY PROTEIN-RELATED"/>
    <property type="match status" value="1"/>
</dbReference>
<name>A0A8J5V7I3_ZIZPA</name>
<dbReference type="InterPro" id="IPR040404">
    <property type="entry name" value="Phylloplanin-like"/>
</dbReference>
<dbReference type="OrthoDB" id="905355at2759"/>
<gene>
    <name evidence="1" type="ORF">GUJ93_ZPchr0003g17418</name>
</gene>
<dbReference type="Proteomes" id="UP000729402">
    <property type="component" value="Unassembled WGS sequence"/>
</dbReference>
<keyword evidence="2" id="KW-1185">Reference proteome</keyword>
<dbReference type="AlphaFoldDB" id="A0A8J5V7I3"/>